<protein>
    <submittedName>
        <fullName evidence="5">4Fe-4S dicluster domain-containing protein</fullName>
    </submittedName>
</protein>
<evidence type="ECO:0000259" key="4">
    <source>
        <dbReference type="PROSITE" id="PS51379"/>
    </source>
</evidence>
<dbReference type="InterPro" id="IPR007525">
    <property type="entry name" value="FrhB_FdhB_C"/>
</dbReference>
<dbReference type="InterPro" id="IPR017900">
    <property type="entry name" value="4Fe4S_Fe_S_CS"/>
</dbReference>
<dbReference type="Pfam" id="PF12838">
    <property type="entry name" value="Fer4_7"/>
    <property type="match status" value="1"/>
</dbReference>
<feature type="domain" description="4Fe-4S ferredoxin-type" evidence="4">
    <location>
        <begin position="37"/>
        <end position="66"/>
    </location>
</feature>
<accession>A0A927U8E4</accession>
<keyword evidence="1" id="KW-0479">Metal-binding</keyword>
<dbReference type="PANTHER" id="PTHR43193:SF2">
    <property type="entry name" value="POLYFERREDOXIN PROTEIN FWDF"/>
    <property type="match status" value="1"/>
</dbReference>
<dbReference type="GO" id="GO:0046872">
    <property type="term" value="F:metal ion binding"/>
    <property type="evidence" value="ECO:0007669"/>
    <property type="project" value="UniProtKB-KW"/>
</dbReference>
<dbReference type="InterPro" id="IPR017896">
    <property type="entry name" value="4Fe4S_Fe-S-bd"/>
</dbReference>
<evidence type="ECO:0000313" key="5">
    <source>
        <dbReference type="EMBL" id="MBE5919041.1"/>
    </source>
</evidence>
<organism evidence="5 6">
    <name type="scientific">Pseudobutyrivibrio ruminis</name>
    <dbReference type="NCBI Taxonomy" id="46206"/>
    <lineage>
        <taxon>Bacteria</taxon>
        <taxon>Bacillati</taxon>
        <taxon>Bacillota</taxon>
        <taxon>Clostridia</taxon>
        <taxon>Lachnospirales</taxon>
        <taxon>Lachnospiraceae</taxon>
        <taxon>Pseudobutyrivibrio</taxon>
    </lineage>
</organism>
<reference evidence="5" key="1">
    <citation type="submission" date="2019-04" db="EMBL/GenBank/DDBJ databases">
        <title>Evolution of Biomass-Degrading Anaerobic Consortia Revealed by Metagenomics.</title>
        <authorList>
            <person name="Peng X."/>
        </authorList>
    </citation>
    <scope>NUCLEOTIDE SEQUENCE</scope>
    <source>
        <strain evidence="5">SIG311</strain>
    </source>
</reference>
<feature type="domain" description="4Fe-4S ferredoxin-type" evidence="4">
    <location>
        <begin position="3"/>
        <end position="32"/>
    </location>
</feature>
<dbReference type="Gene3D" id="3.30.70.20">
    <property type="match status" value="1"/>
</dbReference>
<dbReference type="Proteomes" id="UP000766246">
    <property type="component" value="Unassembled WGS sequence"/>
</dbReference>
<dbReference type="SUPFAM" id="SSF54862">
    <property type="entry name" value="4Fe-4S ferredoxins"/>
    <property type="match status" value="1"/>
</dbReference>
<keyword evidence="2" id="KW-0408">Iron</keyword>
<dbReference type="EMBL" id="SVER01000008">
    <property type="protein sequence ID" value="MBE5919041.1"/>
    <property type="molecule type" value="Genomic_DNA"/>
</dbReference>
<evidence type="ECO:0000313" key="6">
    <source>
        <dbReference type="Proteomes" id="UP000766246"/>
    </source>
</evidence>
<keyword evidence="3" id="KW-0411">Iron-sulfur</keyword>
<dbReference type="GO" id="GO:0051536">
    <property type="term" value="F:iron-sulfur cluster binding"/>
    <property type="evidence" value="ECO:0007669"/>
    <property type="project" value="UniProtKB-KW"/>
</dbReference>
<dbReference type="AlphaFoldDB" id="A0A927U8E4"/>
<proteinExistence type="predicted"/>
<dbReference type="InterPro" id="IPR052977">
    <property type="entry name" value="Polyferredoxin-like_ET"/>
</dbReference>
<dbReference type="PROSITE" id="PS51379">
    <property type="entry name" value="4FE4S_FER_2"/>
    <property type="match status" value="2"/>
</dbReference>
<dbReference type="Pfam" id="PF04432">
    <property type="entry name" value="FrhB_FdhB_C"/>
    <property type="match status" value="1"/>
</dbReference>
<sequence length="387" mass="43999">MNYFEDGNKQHCNGCSLCEAMCPQNCISMQEDYLGFLYPVIDKDKCINCKKCERICSNVCVEYNSPGAAYAVVNKNKDDLKKSASGGMYLVLAKHVISQGGVVCGVRNDSKLNAVFDVAETIDDCYKFCGSKYVRAEINDIYSKIKAYLDSGRLVLFVGTSCQTNAVKILSKKYDNILLCDIICHANPSPKIYKMYLKAMENKIGSEVINIEFRTKSNGWRDQTPLLTFKNGEKIYDAIYFKAFVKELISRDSCTDCKFADIKRISDITIADLWGGNEILQNNDKYDCDEGLSLVLVNSERGARYFAEVKDNINVEPIDYVKALSYNHDHNVPTNKYKNRFLSGIESGKISEQNIYQYMEKYTRPAFVMRTRIFLGKVKRAILRRGK</sequence>
<gene>
    <name evidence="5" type="ORF">E7272_04275</name>
</gene>
<dbReference type="PANTHER" id="PTHR43193">
    <property type="match status" value="1"/>
</dbReference>
<evidence type="ECO:0000256" key="1">
    <source>
        <dbReference type="ARBA" id="ARBA00022723"/>
    </source>
</evidence>
<name>A0A927U8E4_9FIRM</name>
<comment type="caution">
    <text evidence="5">The sequence shown here is derived from an EMBL/GenBank/DDBJ whole genome shotgun (WGS) entry which is preliminary data.</text>
</comment>
<evidence type="ECO:0000256" key="3">
    <source>
        <dbReference type="ARBA" id="ARBA00023014"/>
    </source>
</evidence>
<evidence type="ECO:0000256" key="2">
    <source>
        <dbReference type="ARBA" id="ARBA00023004"/>
    </source>
</evidence>
<dbReference type="PROSITE" id="PS00198">
    <property type="entry name" value="4FE4S_FER_1"/>
    <property type="match status" value="1"/>
</dbReference>